<name>A0ABY7ANJ9_9ALTE</name>
<dbReference type="InterPro" id="IPR044665">
    <property type="entry name" value="E_coli_cyclophilin_A-like"/>
</dbReference>
<dbReference type="PANTHER" id="PTHR43246">
    <property type="entry name" value="PEPTIDYL-PROLYL CIS-TRANS ISOMERASE CYP38, CHLOROPLASTIC"/>
    <property type="match status" value="1"/>
</dbReference>
<dbReference type="PRINTS" id="PR00153">
    <property type="entry name" value="CSAPPISMRASE"/>
</dbReference>
<evidence type="ECO:0000256" key="3">
    <source>
        <dbReference type="RuleBase" id="RU363019"/>
    </source>
</evidence>
<feature type="domain" description="PPIase cyclophilin-type" evidence="4">
    <location>
        <begin position="33"/>
        <end position="195"/>
    </location>
</feature>
<dbReference type="Pfam" id="PF00160">
    <property type="entry name" value="Pro_isomerase"/>
    <property type="match status" value="1"/>
</dbReference>
<evidence type="ECO:0000313" key="6">
    <source>
        <dbReference type="Proteomes" id="UP001163726"/>
    </source>
</evidence>
<gene>
    <name evidence="5" type="ORF">OLW01_04790</name>
</gene>
<dbReference type="InterPro" id="IPR029000">
    <property type="entry name" value="Cyclophilin-like_dom_sf"/>
</dbReference>
<dbReference type="GO" id="GO:0003755">
    <property type="term" value="F:peptidyl-prolyl cis-trans isomerase activity"/>
    <property type="evidence" value="ECO:0007669"/>
    <property type="project" value="UniProtKB-EC"/>
</dbReference>
<dbReference type="SUPFAM" id="SSF50891">
    <property type="entry name" value="Cyclophilin-like"/>
    <property type="match status" value="1"/>
</dbReference>
<organism evidence="5 6">
    <name type="scientific">Catenovulum adriaticum</name>
    <dbReference type="NCBI Taxonomy" id="2984846"/>
    <lineage>
        <taxon>Bacteria</taxon>
        <taxon>Pseudomonadati</taxon>
        <taxon>Pseudomonadota</taxon>
        <taxon>Gammaproteobacteria</taxon>
        <taxon>Alteromonadales</taxon>
        <taxon>Alteromonadaceae</taxon>
        <taxon>Catenovulum</taxon>
    </lineage>
</organism>
<keyword evidence="3" id="KW-0732">Signal</keyword>
<feature type="chain" id="PRO_5044996233" description="Peptidyl-prolyl cis-trans isomerase" evidence="3">
    <location>
        <begin position="25"/>
        <end position="199"/>
    </location>
</feature>
<dbReference type="RefSeq" id="WP_268075592.1">
    <property type="nucleotide sequence ID" value="NZ_CP109965.1"/>
</dbReference>
<dbReference type="EC" id="5.2.1.8" evidence="3"/>
<evidence type="ECO:0000256" key="2">
    <source>
        <dbReference type="ARBA" id="ARBA00023235"/>
    </source>
</evidence>
<evidence type="ECO:0000256" key="1">
    <source>
        <dbReference type="ARBA" id="ARBA00023110"/>
    </source>
</evidence>
<keyword evidence="2 3" id="KW-0413">Isomerase</keyword>
<sequence length="199" mass="22328">MKYQFPKLLLIAITFIFSQFSALAKPDTQDSNLYPSVKISTSMGDIVVELNRRKAPITVANFIEYVVNGDYNGTVFHRVIDGFIAQSGGYDKNYEELKKREPIFNESGNGLTNDRMTIAMARMNDPHSAARQFYFNLADNQNLDPGRNWGYCVFGIVLEGEAVVEAIAKVETNFNETFGAADVPVKQITINEMTLLPRP</sequence>
<comment type="function">
    <text evidence="3">PPIases accelerate the folding of proteins. It catalyzes the cis-trans isomerization of proline imidic peptide bonds in oligopeptides.</text>
</comment>
<reference evidence="5" key="1">
    <citation type="submission" date="2022-10" db="EMBL/GenBank/DDBJ databases">
        <title>Catenovulum adriacola sp. nov. isolated in the Harbour of Susak.</title>
        <authorList>
            <person name="Schoch T."/>
            <person name="Reich S.J."/>
            <person name="Stoeferle S."/>
            <person name="Flaiz M."/>
            <person name="Kazda M."/>
            <person name="Riedel C.U."/>
            <person name="Duerre P."/>
        </authorList>
    </citation>
    <scope>NUCLEOTIDE SEQUENCE</scope>
    <source>
        <strain evidence="5">TS8</strain>
    </source>
</reference>
<comment type="catalytic activity">
    <reaction evidence="3">
        <text>[protein]-peptidylproline (omega=180) = [protein]-peptidylproline (omega=0)</text>
        <dbReference type="Rhea" id="RHEA:16237"/>
        <dbReference type="Rhea" id="RHEA-COMP:10747"/>
        <dbReference type="Rhea" id="RHEA-COMP:10748"/>
        <dbReference type="ChEBI" id="CHEBI:83833"/>
        <dbReference type="ChEBI" id="CHEBI:83834"/>
        <dbReference type="EC" id="5.2.1.8"/>
    </reaction>
</comment>
<dbReference type="InterPro" id="IPR002130">
    <property type="entry name" value="Cyclophilin-type_PPIase_dom"/>
</dbReference>
<proteinExistence type="inferred from homology"/>
<dbReference type="Gene3D" id="2.40.100.10">
    <property type="entry name" value="Cyclophilin-like"/>
    <property type="match status" value="1"/>
</dbReference>
<dbReference type="Proteomes" id="UP001163726">
    <property type="component" value="Chromosome"/>
</dbReference>
<protein>
    <recommendedName>
        <fullName evidence="3">Peptidyl-prolyl cis-trans isomerase</fullName>
        <shortName evidence="3">PPIase</shortName>
        <ecNumber evidence="3">5.2.1.8</ecNumber>
    </recommendedName>
</protein>
<evidence type="ECO:0000259" key="4">
    <source>
        <dbReference type="PROSITE" id="PS50072"/>
    </source>
</evidence>
<keyword evidence="1 3" id="KW-0697">Rotamase</keyword>
<keyword evidence="6" id="KW-1185">Reference proteome</keyword>
<accession>A0ABY7ANJ9</accession>
<dbReference type="PROSITE" id="PS50072">
    <property type="entry name" value="CSA_PPIASE_2"/>
    <property type="match status" value="1"/>
</dbReference>
<comment type="similarity">
    <text evidence="3">Belongs to the cyclophilin-type PPIase family.</text>
</comment>
<feature type="signal peptide" evidence="3">
    <location>
        <begin position="1"/>
        <end position="24"/>
    </location>
</feature>
<evidence type="ECO:0000313" key="5">
    <source>
        <dbReference type="EMBL" id="WAJ71128.1"/>
    </source>
</evidence>
<dbReference type="EMBL" id="CP109965">
    <property type="protein sequence ID" value="WAJ71128.1"/>
    <property type="molecule type" value="Genomic_DNA"/>
</dbReference>